<keyword evidence="2" id="KW-1185">Reference proteome</keyword>
<dbReference type="OrthoDB" id="289788at2"/>
<dbReference type="EMBL" id="CP036433">
    <property type="protein sequence ID" value="QDU93288.1"/>
    <property type="molecule type" value="Genomic_DNA"/>
</dbReference>
<dbReference type="KEGG" id="lcre:Pla8534_10680"/>
<dbReference type="Proteomes" id="UP000317648">
    <property type="component" value="Chromosome"/>
</dbReference>
<organism evidence="1 2">
    <name type="scientific">Lignipirellula cremea</name>
    <dbReference type="NCBI Taxonomy" id="2528010"/>
    <lineage>
        <taxon>Bacteria</taxon>
        <taxon>Pseudomonadati</taxon>
        <taxon>Planctomycetota</taxon>
        <taxon>Planctomycetia</taxon>
        <taxon>Pirellulales</taxon>
        <taxon>Pirellulaceae</taxon>
        <taxon>Lignipirellula</taxon>
    </lineage>
</organism>
<accession>A0A518DN75</accession>
<reference evidence="1 2" key="1">
    <citation type="submission" date="2019-02" db="EMBL/GenBank/DDBJ databases">
        <title>Deep-cultivation of Planctomycetes and their phenomic and genomic characterization uncovers novel biology.</title>
        <authorList>
            <person name="Wiegand S."/>
            <person name="Jogler M."/>
            <person name="Boedeker C."/>
            <person name="Pinto D."/>
            <person name="Vollmers J."/>
            <person name="Rivas-Marin E."/>
            <person name="Kohn T."/>
            <person name="Peeters S.H."/>
            <person name="Heuer A."/>
            <person name="Rast P."/>
            <person name="Oberbeckmann S."/>
            <person name="Bunk B."/>
            <person name="Jeske O."/>
            <person name="Meyerdierks A."/>
            <person name="Storesund J.E."/>
            <person name="Kallscheuer N."/>
            <person name="Luecker S."/>
            <person name="Lage O.M."/>
            <person name="Pohl T."/>
            <person name="Merkel B.J."/>
            <person name="Hornburger P."/>
            <person name="Mueller R.-W."/>
            <person name="Bruemmer F."/>
            <person name="Labrenz M."/>
            <person name="Spormann A.M."/>
            <person name="Op den Camp H."/>
            <person name="Overmann J."/>
            <person name="Amann R."/>
            <person name="Jetten M.S.M."/>
            <person name="Mascher T."/>
            <person name="Medema M.H."/>
            <person name="Devos D.P."/>
            <person name="Kaster A.-K."/>
            <person name="Ovreas L."/>
            <person name="Rohde M."/>
            <person name="Galperin M.Y."/>
            <person name="Jogler C."/>
        </authorList>
    </citation>
    <scope>NUCLEOTIDE SEQUENCE [LARGE SCALE GENOMIC DNA]</scope>
    <source>
        <strain evidence="1 2">Pla85_3_4</strain>
    </source>
</reference>
<name>A0A518DN75_9BACT</name>
<gene>
    <name evidence="1" type="ORF">Pla8534_10680</name>
</gene>
<proteinExistence type="predicted"/>
<dbReference type="RefSeq" id="WP_145049966.1">
    <property type="nucleotide sequence ID" value="NZ_CP036433.1"/>
</dbReference>
<evidence type="ECO:0000313" key="2">
    <source>
        <dbReference type="Proteomes" id="UP000317648"/>
    </source>
</evidence>
<sequence>MSEKKPTPNTDGQNVKNCPVCGKRSYSREGIHPQCAMVQADAPRVQRLAAEKKARAEQA</sequence>
<protein>
    <submittedName>
        <fullName evidence="1">Uncharacterized protein</fullName>
    </submittedName>
</protein>
<evidence type="ECO:0000313" key="1">
    <source>
        <dbReference type="EMBL" id="QDU93288.1"/>
    </source>
</evidence>
<dbReference type="AlphaFoldDB" id="A0A518DN75"/>